<keyword evidence="2" id="KW-0732">Signal</keyword>
<sequence length="170" mass="18138">MKKSLLAVVLGAFAIASTANAGVYAEGDIGLSKTKANGSSKTKVEPRVAVGYKLGNVRVAGDYTHHGKIEGAKIQGIGASVLYDFDVNSNIQPYVGARVAANKFKYDNRVDQSYKSSSDTKVGYGVVAGAKYKLDEKWYANGGVEYNRLGSFDDTNVNNYGAKVGLGYEF</sequence>
<comment type="caution">
    <text evidence="4">The sequence shown here is derived from an EMBL/GenBank/DDBJ whole genome shotgun (WGS) entry which is preliminary data.</text>
</comment>
<evidence type="ECO:0000256" key="2">
    <source>
        <dbReference type="SAM" id="SignalP"/>
    </source>
</evidence>
<dbReference type="GO" id="GO:0009279">
    <property type="term" value="C:cell outer membrane"/>
    <property type="evidence" value="ECO:0007669"/>
    <property type="project" value="UniProtKB-ARBA"/>
</dbReference>
<keyword evidence="5" id="KW-1185">Reference proteome</keyword>
<dbReference type="Gene3D" id="2.40.160.20">
    <property type="match status" value="1"/>
</dbReference>
<dbReference type="GO" id="GO:0015288">
    <property type="term" value="F:porin activity"/>
    <property type="evidence" value="ECO:0007669"/>
    <property type="project" value="InterPro"/>
</dbReference>
<proteinExistence type="inferred from homology"/>
<dbReference type="SUPFAM" id="SSF56925">
    <property type="entry name" value="OMPA-like"/>
    <property type="match status" value="1"/>
</dbReference>
<dbReference type="STRING" id="1908257.BKK47_04790"/>
<evidence type="ECO:0000313" key="4">
    <source>
        <dbReference type="EMBL" id="OOF40153.1"/>
    </source>
</evidence>
<dbReference type="AlphaFoldDB" id="A0A1V3IGP8"/>
<reference evidence="4 5" key="1">
    <citation type="submission" date="2016-10" db="EMBL/GenBank/DDBJ databases">
        <title>Rodentibacter gen. nov. and new species.</title>
        <authorList>
            <person name="Christensen H."/>
        </authorList>
    </citation>
    <scope>NUCLEOTIDE SEQUENCE [LARGE SCALE GENOMIC DNA]</scope>
    <source>
        <strain evidence="4 5">Ppn418</strain>
    </source>
</reference>
<evidence type="ECO:0000313" key="5">
    <source>
        <dbReference type="Proteomes" id="UP000189426"/>
    </source>
</evidence>
<dbReference type="RefSeq" id="WP_077493779.1">
    <property type="nucleotide sequence ID" value="NZ_MLHG01000026.1"/>
</dbReference>
<dbReference type="Pfam" id="PF02462">
    <property type="entry name" value="Opacity"/>
    <property type="match status" value="1"/>
</dbReference>
<gene>
    <name evidence="4" type="ORF">BKK47_04790</name>
</gene>
<dbReference type="Proteomes" id="UP000189426">
    <property type="component" value="Unassembled WGS sequence"/>
</dbReference>
<evidence type="ECO:0000259" key="3">
    <source>
        <dbReference type="Pfam" id="PF02462"/>
    </source>
</evidence>
<feature type="domain" description="Porin opacity type" evidence="3">
    <location>
        <begin position="50"/>
        <end position="170"/>
    </location>
</feature>
<protein>
    <submittedName>
        <fullName evidence="4">Protein opa</fullName>
    </submittedName>
</protein>
<feature type="chain" id="PRO_5012053223" evidence="2">
    <location>
        <begin position="22"/>
        <end position="170"/>
    </location>
</feature>
<feature type="signal peptide" evidence="2">
    <location>
        <begin position="1"/>
        <end position="21"/>
    </location>
</feature>
<accession>A0A1V3IGP8</accession>
<name>A0A1V3IGP8_9PAST</name>
<dbReference type="InterPro" id="IPR011250">
    <property type="entry name" value="OMP/PagP_B-barrel"/>
</dbReference>
<dbReference type="InterPro" id="IPR003394">
    <property type="entry name" value="Porin_opacity"/>
</dbReference>
<dbReference type="EMBL" id="MLHG01000026">
    <property type="protein sequence ID" value="OOF40153.1"/>
    <property type="molecule type" value="Genomic_DNA"/>
</dbReference>
<comment type="similarity">
    <text evidence="1">Belongs to the opacity porin family.</text>
</comment>
<organism evidence="4 5">
    <name type="scientific">Rodentibacter mrazii</name>
    <dbReference type="NCBI Taxonomy" id="1908257"/>
    <lineage>
        <taxon>Bacteria</taxon>
        <taxon>Pseudomonadati</taxon>
        <taxon>Pseudomonadota</taxon>
        <taxon>Gammaproteobacteria</taxon>
        <taxon>Pasteurellales</taxon>
        <taxon>Pasteurellaceae</taxon>
        <taxon>Rodentibacter</taxon>
    </lineage>
</organism>
<evidence type="ECO:0000256" key="1">
    <source>
        <dbReference type="ARBA" id="ARBA00009830"/>
    </source>
</evidence>